<dbReference type="EMBL" id="JASCZI010241680">
    <property type="protein sequence ID" value="MED6204587.1"/>
    <property type="molecule type" value="Genomic_DNA"/>
</dbReference>
<dbReference type="InterPro" id="IPR011009">
    <property type="entry name" value="Kinase-like_dom_sf"/>
</dbReference>
<dbReference type="PROSITE" id="PS00108">
    <property type="entry name" value="PROTEIN_KINASE_ST"/>
    <property type="match status" value="1"/>
</dbReference>
<keyword evidence="3" id="KW-0812">Transmembrane</keyword>
<dbReference type="Pfam" id="PF00069">
    <property type="entry name" value="Pkinase"/>
    <property type="match status" value="1"/>
</dbReference>
<evidence type="ECO:0000256" key="6">
    <source>
        <dbReference type="ARBA" id="ARBA00022989"/>
    </source>
</evidence>
<evidence type="ECO:0000256" key="1">
    <source>
        <dbReference type="ARBA" id="ARBA00004167"/>
    </source>
</evidence>
<keyword evidence="2" id="KW-0433">Leucine-rich repeat</keyword>
<keyword evidence="9" id="KW-0325">Glycoprotein</keyword>
<dbReference type="Gene3D" id="3.80.10.10">
    <property type="entry name" value="Ribonuclease Inhibitor"/>
    <property type="match status" value="2"/>
</dbReference>
<evidence type="ECO:0000256" key="5">
    <source>
        <dbReference type="ARBA" id="ARBA00022737"/>
    </source>
</evidence>
<feature type="domain" description="Protein kinase" evidence="11">
    <location>
        <begin position="139"/>
        <end position="418"/>
    </location>
</feature>
<dbReference type="SUPFAM" id="SSF52047">
    <property type="entry name" value="RNI-like"/>
    <property type="match status" value="1"/>
</dbReference>
<protein>
    <recommendedName>
        <fullName evidence="11">Protein kinase domain-containing protein</fullName>
    </recommendedName>
</protein>
<organism evidence="12 13">
    <name type="scientific">Stylosanthes scabra</name>
    <dbReference type="NCBI Taxonomy" id="79078"/>
    <lineage>
        <taxon>Eukaryota</taxon>
        <taxon>Viridiplantae</taxon>
        <taxon>Streptophyta</taxon>
        <taxon>Embryophyta</taxon>
        <taxon>Tracheophyta</taxon>
        <taxon>Spermatophyta</taxon>
        <taxon>Magnoliopsida</taxon>
        <taxon>eudicotyledons</taxon>
        <taxon>Gunneridae</taxon>
        <taxon>Pentapetalae</taxon>
        <taxon>rosids</taxon>
        <taxon>fabids</taxon>
        <taxon>Fabales</taxon>
        <taxon>Fabaceae</taxon>
        <taxon>Papilionoideae</taxon>
        <taxon>50 kb inversion clade</taxon>
        <taxon>dalbergioids sensu lato</taxon>
        <taxon>Dalbergieae</taxon>
        <taxon>Pterocarpus clade</taxon>
        <taxon>Stylosanthes</taxon>
    </lineage>
</organism>
<feature type="region of interest" description="Disordered" evidence="10">
    <location>
        <begin position="425"/>
        <end position="461"/>
    </location>
</feature>
<dbReference type="InterPro" id="IPR052422">
    <property type="entry name" value="Auxin_Ser/Thr_Kinase"/>
</dbReference>
<keyword evidence="6" id="KW-1133">Transmembrane helix</keyword>
<evidence type="ECO:0000256" key="10">
    <source>
        <dbReference type="SAM" id="MobiDB-lite"/>
    </source>
</evidence>
<dbReference type="InterPro" id="IPR008271">
    <property type="entry name" value="Ser/Thr_kinase_AS"/>
</dbReference>
<dbReference type="PANTHER" id="PTHR47986:SF10">
    <property type="entry name" value="RECEPTOR-LIKE KINASE TMK4"/>
    <property type="match status" value="1"/>
</dbReference>
<dbReference type="Gene3D" id="1.10.510.10">
    <property type="entry name" value="Transferase(Phosphotransferase) domain 1"/>
    <property type="match status" value="1"/>
</dbReference>
<dbReference type="SMART" id="SM00220">
    <property type="entry name" value="S_TKc"/>
    <property type="match status" value="1"/>
</dbReference>
<comment type="caution">
    <text evidence="12">The sequence shown here is derived from an EMBL/GenBank/DDBJ whole genome shotgun (WGS) entry which is preliminary data.</text>
</comment>
<keyword evidence="7" id="KW-0472">Membrane</keyword>
<comment type="subcellular location">
    <subcellularLocation>
        <location evidence="1">Membrane</location>
        <topology evidence="1">Single-pass membrane protein</topology>
    </subcellularLocation>
</comment>
<evidence type="ECO:0000256" key="3">
    <source>
        <dbReference type="ARBA" id="ARBA00022692"/>
    </source>
</evidence>
<sequence>MPQLYDVNLEGNSFEGSIPDLSSCTNLRFLMLANNRLTGVVPVSLVQNDKQIWQVSLENNWFQGPLPLFNKTQTPLVSLDGNGFCLNHSGPCDHRVTTLLQVADKFGYPFLLAKSWRGNNPCQGWDFIMCDNNGNIRTVNLTNLNLMGTISPAFQSLRDLYEVYLGGNKLSGSIPERLTTLQHLKILDVSNNNLSGNIPPFSNKVNLITAGNALLRQPHFQANIPSNAPLSPASIVDWSTLYQITISIARGLDYLHRGCNTRILHLDIKPQNILLDENFSPKIANFGLAKICKKDESIVSILGTRGTPGYIAPEMFSRMYGRISHKSDVYSYEMLTLDMIGRRKNYDTGESRSDELYFPDWIYKELVEGNICTKSMPNTEEENGIITKMTLVGLWRIQINASNRPSMSKVVEMLEGPLQSIPYPPKPVVSSPTRPPLQFSGASHRKLYETNSTEEVNGSIK</sequence>
<dbReference type="InterPro" id="IPR032675">
    <property type="entry name" value="LRR_dom_sf"/>
</dbReference>
<dbReference type="PROSITE" id="PS50011">
    <property type="entry name" value="PROTEIN_KINASE_DOM"/>
    <property type="match status" value="1"/>
</dbReference>
<reference evidence="12 13" key="1">
    <citation type="journal article" date="2023" name="Plants (Basel)">
        <title>Bridging the Gap: Combining Genomics and Transcriptomics Approaches to Understand Stylosanthes scabra, an Orphan Legume from the Brazilian Caatinga.</title>
        <authorList>
            <person name="Ferreira-Neto J.R.C."/>
            <person name="da Silva M.D."/>
            <person name="Binneck E."/>
            <person name="de Melo N.F."/>
            <person name="da Silva R.H."/>
            <person name="de Melo A.L.T.M."/>
            <person name="Pandolfi V."/>
            <person name="Bustamante F.O."/>
            <person name="Brasileiro-Vidal A.C."/>
            <person name="Benko-Iseppon A.M."/>
        </authorList>
    </citation>
    <scope>NUCLEOTIDE SEQUENCE [LARGE SCALE GENOMIC DNA]</scope>
    <source>
        <tissue evidence="12">Leaves</tissue>
    </source>
</reference>
<dbReference type="SUPFAM" id="SSF56112">
    <property type="entry name" value="Protein kinase-like (PK-like)"/>
    <property type="match status" value="1"/>
</dbReference>
<feature type="compositionally biased region" description="Polar residues" evidence="10">
    <location>
        <begin position="449"/>
        <end position="461"/>
    </location>
</feature>
<keyword evidence="8" id="KW-0675">Receptor</keyword>
<evidence type="ECO:0000256" key="4">
    <source>
        <dbReference type="ARBA" id="ARBA00022729"/>
    </source>
</evidence>
<dbReference type="Pfam" id="PF00560">
    <property type="entry name" value="LRR_1"/>
    <property type="match status" value="2"/>
</dbReference>
<evidence type="ECO:0000313" key="12">
    <source>
        <dbReference type="EMBL" id="MED6204587.1"/>
    </source>
</evidence>
<name>A0ABU6Y256_9FABA</name>
<evidence type="ECO:0000256" key="8">
    <source>
        <dbReference type="ARBA" id="ARBA00023170"/>
    </source>
</evidence>
<dbReference type="PANTHER" id="PTHR47986">
    <property type="entry name" value="OSJNBA0070M12.3 PROTEIN"/>
    <property type="match status" value="1"/>
</dbReference>
<evidence type="ECO:0000259" key="11">
    <source>
        <dbReference type="PROSITE" id="PS50011"/>
    </source>
</evidence>
<evidence type="ECO:0000256" key="9">
    <source>
        <dbReference type="ARBA" id="ARBA00023180"/>
    </source>
</evidence>
<evidence type="ECO:0000313" key="13">
    <source>
        <dbReference type="Proteomes" id="UP001341840"/>
    </source>
</evidence>
<dbReference type="InterPro" id="IPR000719">
    <property type="entry name" value="Prot_kinase_dom"/>
</dbReference>
<evidence type="ECO:0000256" key="2">
    <source>
        <dbReference type="ARBA" id="ARBA00022614"/>
    </source>
</evidence>
<dbReference type="Proteomes" id="UP001341840">
    <property type="component" value="Unassembled WGS sequence"/>
</dbReference>
<gene>
    <name evidence="12" type="ORF">PIB30_010441</name>
</gene>
<proteinExistence type="predicted"/>
<keyword evidence="13" id="KW-1185">Reference proteome</keyword>
<dbReference type="InterPro" id="IPR001611">
    <property type="entry name" value="Leu-rich_rpt"/>
</dbReference>
<keyword evidence="4" id="KW-0732">Signal</keyword>
<accession>A0ABU6Y256</accession>
<keyword evidence="5" id="KW-0677">Repeat</keyword>
<evidence type="ECO:0000256" key="7">
    <source>
        <dbReference type="ARBA" id="ARBA00023136"/>
    </source>
</evidence>